<dbReference type="GO" id="GO:0042274">
    <property type="term" value="P:ribosomal small subunit biogenesis"/>
    <property type="evidence" value="ECO:0007669"/>
    <property type="project" value="TreeGrafter"/>
</dbReference>
<name>A0AAW0E4R7_9AGAR</name>
<dbReference type="CDD" id="cd12400">
    <property type="entry name" value="RRM_Nop6"/>
    <property type="match status" value="1"/>
</dbReference>
<dbReference type="InterPro" id="IPR034228">
    <property type="entry name" value="Nop6_RRM"/>
</dbReference>
<feature type="compositionally biased region" description="Acidic residues" evidence="3">
    <location>
        <begin position="32"/>
        <end position="56"/>
    </location>
</feature>
<dbReference type="GO" id="GO:0005730">
    <property type="term" value="C:nucleolus"/>
    <property type="evidence" value="ECO:0007669"/>
    <property type="project" value="TreeGrafter"/>
</dbReference>
<feature type="region of interest" description="Disordered" evidence="3">
    <location>
        <begin position="1"/>
        <end position="135"/>
    </location>
</feature>
<keyword evidence="6" id="KW-1185">Reference proteome</keyword>
<evidence type="ECO:0000256" key="2">
    <source>
        <dbReference type="PROSITE-ProRule" id="PRU00176"/>
    </source>
</evidence>
<dbReference type="SUPFAM" id="SSF54928">
    <property type="entry name" value="RNA-binding domain, RBD"/>
    <property type="match status" value="1"/>
</dbReference>
<keyword evidence="1 2" id="KW-0694">RNA-binding</keyword>
<protein>
    <recommendedName>
        <fullName evidence="4">RRM domain-containing protein</fullName>
    </recommendedName>
</protein>
<proteinExistence type="predicted"/>
<accession>A0AAW0E4R7</accession>
<feature type="region of interest" description="Disordered" evidence="3">
    <location>
        <begin position="236"/>
        <end position="314"/>
    </location>
</feature>
<dbReference type="PANTHER" id="PTHR23236">
    <property type="entry name" value="EUKARYOTIC TRANSLATION INITIATION FACTOR 4B/4H"/>
    <property type="match status" value="1"/>
</dbReference>
<dbReference type="Gene3D" id="3.30.70.330">
    <property type="match status" value="1"/>
</dbReference>
<dbReference type="InterPro" id="IPR012677">
    <property type="entry name" value="Nucleotide-bd_a/b_plait_sf"/>
</dbReference>
<feature type="compositionally biased region" description="Basic and acidic residues" evidence="3">
    <location>
        <begin position="57"/>
        <end position="74"/>
    </location>
</feature>
<dbReference type="Proteomes" id="UP001383192">
    <property type="component" value="Unassembled WGS sequence"/>
</dbReference>
<dbReference type="SMART" id="SM00360">
    <property type="entry name" value="RRM"/>
    <property type="match status" value="1"/>
</dbReference>
<dbReference type="InterPro" id="IPR000504">
    <property type="entry name" value="RRM_dom"/>
</dbReference>
<feature type="compositionally biased region" description="Basic residues" evidence="3">
    <location>
        <begin position="7"/>
        <end position="16"/>
    </location>
</feature>
<sequence length="314" mass="34563">MSSTTRKLTKKQKKALAFRERKSGKGPKNVSDDMEGNEVPTMEDQDLLDLQGDEVEDKAMDKTQEGSKDMEKRSNVVPRNGKGKAKEEVVPVEEAASSPGKTKKRKRENEKETDEVQVEEQSQQKSKRRKTGEDNPRYILFLGNLKYSTTKESIATHFSVCEPPPSIRLLTPKSTSSSKTSTKSKGCAFLEFANRNALQQALKLHHSKLDGRTINVELTAGGGGNSEKRISKLQERNKKLHKDRKQTNTKDGGSTAQSQRYSATSGVGDAPSAKRTWTVGDTADGETHRGGKKRKPRKPVAKNQGTGVNAIPVG</sequence>
<dbReference type="InterPro" id="IPR035979">
    <property type="entry name" value="RBD_domain_sf"/>
</dbReference>
<dbReference type="AlphaFoldDB" id="A0AAW0E4R7"/>
<dbReference type="PANTHER" id="PTHR23236:SF51">
    <property type="entry name" value="NUCLEOLAR PROTEIN 6"/>
    <property type="match status" value="1"/>
</dbReference>
<dbReference type="PROSITE" id="PS50102">
    <property type="entry name" value="RRM"/>
    <property type="match status" value="1"/>
</dbReference>
<organism evidence="5 6">
    <name type="scientific">Paramarasmius palmivorus</name>
    <dbReference type="NCBI Taxonomy" id="297713"/>
    <lineage>
        <taxon>Eukaryota</taxon>
        <taxon>Fungi</taxon>
        <taxon>Dikarya</taxon>
        <taxon>Basidiomycota</taxon>
        <taxon>Agaricomycotina</taxon>
        <taxon>Agaricomycetes</taxon>
        <taxon>Agaricomycetidae</taxon>
        <taxon>Agaricales</taxon>
        <taxon>Marasmiineae</taxon>
        <taxon>Marasmiaceae</taxon>
        <taxon>Paramarasmius</taxon>
    </lineage>
</organism>
<reference evidence="5 6" key="1">
    <citation type="submission" date="2024-01" db="EMBL/GenBank/DDBJ databases">
        <title>A draft genome for a cacao thread blight-causing isolate of Paramarasmius palmivorus.</title>
        <authorList>
            <person name="Baruah I.K."/>
            <person name="Bukari Y."/>
            <person name="Amoako-Attah I."/>
            <person name="Meinhardt L.W."/>
            <person name="Bailey B.A."/>
            <person name="Cohen S.P."/>
        </authorList>
    </citation>
    <scope>NUCLEOTIDE SEQUENCE [LARGE SCALE GENOMIC DNA]</scope>
    <source>
        <strain evidence="5 6">GH-12</strain>
    </source>
</reference>
<evidence type="ECO:0000313" key="6">
    <source>
        <dbReference type="Proteomes" id="UP001383192"/>
    </source>
</evidence>
<feature type="compositionally biased region" description="Basic residues" evidence="3">
    <location>
        <begin position="290"/>
        <end position="300"/>
    </location>
</feature>
<gene>
    <name evidence="5" type="ORF">VNI00_001811</name>
</gene>
<comment type="caution">
    <text evidence="5">The sequence shown here is derived from an EMBL/GenBank/DDBJ whole genome shotgun (WGS) entry which is preliminary data.</text>
</comment>
<evidence type="ECO:0000256" key="3">
    <source>
        <dbReference type="SAM" id="MobiDB-lite"/>
    </source>
</evidence>
<evidence type="ECO:0000259" key="4">
    <source>
        <dbReference type="PROSITE" id="PS50102"/>
    </source>
</evidence>
<dbReference type="EMBL" id="JAYKXP010000004">
    <property type="protein sequence ID" value="KAK7059184.1"/>
    <property type="molecule type" value="Genomic_DNA"/>
</dbReference>
<dbReference type="GO" id="GO:0019843">
    <property type="term" value="F:rRNA binding"/>
    <property type="evidence" value="ECO:0007669"/>
    <property type="project" value="TreeGrafter"/>
</dbReference>
<feature type="compositionally biased region" description="Polar residues" evidence="3">
    <location>
        <begin position="249"/>
        <end position="265"/>
    </location>
</feature>
<dbReference type="Pfam" id="PF00076">
    <property type="entry name" value="RRM_1"/>
    <property type="match status" value="1"/>
</dbReference>
<feature type="domain" description="RRM" evidence="4">
    <location>
        <begin position="138"/>
        <end position="221"/>
    </location>
</feature>
<evidence type="ECO:0000256" key="1">
    <source>
        <dbReference type="ARBA" id="ARBA00022884"/>
    </source>
</evidence>
<evidence type="ECO:0000313" key="5">
    <source>
        <dbReference type="EMBL" id="KAK7059184.1"/>
    </source>
</evidence>